<feature type="compositionally biased region" description="Low complexity" evidence="1">
    <location>
        <begin position="442"/>
        <end position="467"/>
    </location>
</feature>
<name>A0AB39L2E3_9MICC</name>
<accession>A0AB39L2E3</accession>
<reference evidence="2" key="1">
    <citation type="submission" date="2024-07" db="EMBL/GenBank/DDBJ databases">
        <authorList>
            <person name="fu j."/>
        </authorList>
    </citation>
    <scope>NUCLEOTIDE SEQUENCE</scope>
    <source>
        <strain evidence="2">P10A9</strain>
    </source>
</reference>
<evidence type="ECO:0000313" key="2">
    <source>
        <dbReference type="EMBL" id="XDP45125.1"/>
    </source>
</evidence>
<organism evidence="2">
    <name type="scientific">Sinomonas puerhi</name>
    <dbReference type="NCBI Taxonomy" id="3238584"/>
    <lineage>
        <taxon>Bacteria</taxon>
        <taxon>Bacillati</taxon>
        <taxon>Actinomycetota</taxon>
        <taxon>Actinomycetes</taxon>
        <taxon>Micrococcales</taxon>
        <taxon>Micrococcaceae</taxon>
        <taxon>Sinomonas</taxon>
    </lineage>
</organism>
<feature type="region of interest" description="Disordered" evidence="1">
    <location>
        <begin position="425"/>
        <end position="475"/>
    </location>
</feature>
<protein>
    <recommendedName>
        <fullName evidence="3">PE-PPE domain-containing protein</fullName>
    </recommendedName>
</protein>
<dbReference type="KEGG" id="spue:AB5L97_17955"/>
<dbReference type="EMBL" id="CP163302">
    <property type="protein sequence ID" value="XDP45125.1"/>
    <property type="molecule type" value="Genomic_DNA"/>
</dbReference>
<dbReference type="RefSeq" id="WP_369045703.1">
    <property type="nucleotide sequence ID" value="NZ_CP163302.1"/>
</dbReference>
<evidence type="ECO:0000256" key="1">
    <source>
        <dbReference type="SAM" id="MobiDB-lite"/>
    </source>
</evidence>
<evidence type="ECO:0008006" key="3">
    <source>
        <dbReference type="Google" id="ProtNLM"/>
    </source>
</evidence>
<gene>
    <name evidence="2" type="ORF">AB5L97_17955</name>
</gene>
<sequence length="475" mass="48056">MTGFAVSGEELRDPSTFVVTGGASFRVNLEALDTAIGALASAASVIAGLPVCLEAARAAVWRGACAGSASAAVFDDEAAALIGQAARAALDTRATARGVAAAASGYRAAEAQIAGAAGGHQLIMRGLVWGLVPPGLWRVPGEAPVREGAQSLRLLLGGASAVPPLVPWVVAGGPRDRISVVRSEVAAGSEDASTFAYAGRSLQQAQGAATLDDGTSVPPSSVLVERIPKPDASVAVIVTVPGTQTWSPDDPGGGIFDGEGNVDAMAGRDSHARQLIERALADQQLRAGDVVVFNAHSQGSLHVFGLLEDEDFRRRHPVVAVTVLGGVPTAFRVPDDVAVLSVANRDDVVPGLSGLPPVPRPNVVDVRTPSYPDVGSGGLLDAVVTAHGLDRYASDARELDASTDPSVRGYASLLGVAVGTGIIGTASAGAGAGPRRERFVYTGTDTTTPATPATPGAPSSSAALRPSPSLPRQPK</sequence>
<dbReference type="AlphaFoldDB" id="A0AB39L2E3"/>
<proteinExistence type="predicted"/>